<organism evidence="4 9">
    <name type="scientific">Phytophthora rubi</name>
    <dbReference type="NCBI Taxonomy" id="129364"/>
    <lineage>
        <taxon>Eukaryota</taxon>
        <taxon>Sar</taxon>
        <taxon>Stramenopiles</taxon>
        <taxon>Oomycota</taxon>
        <taxon>Peronosporomycetes</taxon>
        <taxon>Peronosporales</taxon>
        <taxon>Peronosporaceae</taxon>
        <taxon>Phytophthora</taxon>
    </lineage>
</organism>
<dbReference type="Pfam" id="PF00106">
    <property type="entry name" value="adh_short"/>
    <property type="match status" value="1"/>
</dbReference>
<dbReference type="OrthoDB" id="157221at2759"/>
<proteinExistence type="inferred from homology"/>
<dbReference type="Proteomes" id="UP000434957">
    <property type="component" value="Unassembled WGS sequence"/>
</dbReference>
<dbReference type="InterPro" id="IPR036291">
    <property type="entry name" value="NAD(P)-bd_dom_sf"/>
</dbReference>
<comment type="similarity">
    <text evidence="2">Belongs to the short-chain dehydrogenases/reductases (SDR) family.</text>
</comment>
<comment type="caution">
    <text evidence="4">The sequence shown here is derived from an EMBL/GenBank/DDBJ whole genome shotgun (WGS) entry which is preliminary data.</text>
</comment>
<dbReference type="GO" id="GO:0016491">
    <property type="term" value="F:oxidoreductase activity"/>
    <property type="evidence" value="ECO:0007669"/>
    <property type="project" value="UniProtKB-KW"/>
</dbReference>
<evidence type="ECO:0000256" key="3">
    <source>
        <dbReference type="SAM" id="MobiDB-lite"/>
    </source>
</evidence>
<gene>
    <name evidence="5" type="ORF">PR001_g21084</name>
    <name evidence="4" type="ORF">PR002_g21505</name>
    <name evidence="6" type="ORF">PR003_g21989</name>
</gene>
<accession>A0A6A3J750</accession>
<dbReference type="SUPFAM" id="SSF51735">
    <property type="entry name" value="NAD(P)-binding Rossmann-fold domains"/>
    <property type="match status" value="1"/>
</dbReference>
<dbReference type="AlphaFoldDB" id="A0A6A3J750"/>
<dbReference type="Proteomes" id="UP000435112">
    <property type="component" value="Unassembled WGS sequence"/>
</dbReference>
<name>A0A6A3J750_9STRA</name>
<keyword evidence="1" id="KW-0560">Oxidoreductase</keyword>
<evidence type="ECO:0000313" key="7">
    <source>
        <dbReference type="Proteomes" id="UP000429607"/>
    </source>
</evidence>
<dbReference type="CDD" id="cd05327">
    <property type="entry name" value="retinol-DH_like_SDR_c_like"/>
    <property type="match status" value="1"/>
</dbReference>
<evidence type="ECO:0000313" key="4">
    <source>
        <dbReference type="EMBL" id="KAE8989248.1"/>
    </source>
</evidence>
<dbReference type="Gene3D" id="3.40.50.720">
    <property type="entry name" value="NAD(P)-binding Rossmann-like Domain"/>
    <property type="match status" value="1"/>
</dbReference>
<dbReference type="EMBL" id="QXFU01002182">
    <property type="protein sequence ID" value="KAE8989248.1"/>
    <property type="molecule type" value="Genomic_DNA"/>
</dbReference>
<feature type="region of interest" description="Disordered" evidence="3">
    <location>
        <begin position="1"/>
        <end position="22"/>
    </location>
</feature>
<dbReference type="PANTHER" id="PTHR43157:SF31">
    <property type="entry name" value="PHOSPHATIDYLINOSITOL-GLYCAN BIOSYNTHESIS CLASS F PROTEIN"/>
    <property type="match status" value="1"/>
</dbReference>
<evidence type="ECO:0000313" key="8">
    <source>
        <dbReference type="Proteomes" id="UP000434957"/>
    </source>
</evidence>
<dbReference type="EMBL" id="QXFV01002158">
    <property type="protein sequence ID" value="KAE8991937.1"/>
    <property type="molecule type" value="Genomic_DNA"/>
</dbReference>
<dbReference type="EMBL" id="QXFT01002123">
    <property type="protein sequence ID" value="KAE9303513.1"/>
    <property type="molecule type" value="Genomic_DNA"/>
</dbReference>
<evidence type="ECO:0000313" key="9">
    <source>
        <dbReference type="Proteomes" id="UP000435112"/>
    </source>
</evidence>
<evidence type="ECO:0000313" key="6">
    <source>
        <dbReference type="EMBL" id="KAE9303513.1"/>
    </source>
</evidence>
<evidence type="ECO:0008006" key="10">
    <source>
        <dbReference type="Google" id="ProtNLM"/>
    </source>
</evidence>
<evidence type="ECO:0000313" key="5">
    <source>
        <dbReference type="EMBL" id="KAE8991937.1"/>
    </source>
</evidence>
<dbReference type="InterPro" id="IPR002347">
    <property type="entry name" value="SDR_fam"/>
</dbReference>
<evidence type="ECO:0000256" key="2">
    <source>
        <dbReference type="RuleBase" id="RU000363"/>
    </source>
</evidence>
<evidence type="ECO:0000256" key="1">
    <source>
        <dbReference type="ARBA" id="ARBA00023002"/>
    </source>
</evidence>
<dbReference type="PRINTS" id="PR00080">
    <property type="entry name" value="SDRFAMILY"/>
</dbReference>
<dbReference type="NCBIfam" id="NF004846">
    <property type="entry name" value="PRK06197.1"/>
    <property type="match status" value="1"/>
</dbReference>
<dbReference type="PANTHER" id="PTHR43157">
    <property type="entry name" value="PHOSPHATIDYLINOSITOL-GLYCAN BIOSYNTHESIS CLASS F PROTEIN-RELATED"/>
    <property type="match status" value="1"/>
</dbReference>
<sequence>MGAKTSKSATLQPQVPSNWNATQMPSQVGKVAIVTGANSGIGFEMALELARKGANVVLACRNEERGLKAQADIVEQLATSTDAGSVKFMQVDMGDLNSVRNFCDEFKKTHSRLDILINNAGIGGGTYTKTADGYELVFATNYLGQFVLTAQLFELLKTSASSRVVSVGSFLHWYGAWVFDEDNIMASSEKEHGQLGTYSVSKLCLLLFTNELDRRLKAAEIDNVIAAAAHPGYCNTKIMKKTAEANSSWYWWMMYRTSALFPPQSAPKGALSALYAATADGVKGGDYYGPKYFDVYGYPIREDPSSVSRSETAAAKLWAYSEELTQAKFEVEK</sequence>
<dbReference type="Proteomes" id="UP000429607">
    <property type="component" value="Unassembled WGS sequence"/>
</dbReference>
<reference evidence="7 9" key="1">
    <citation type="submission" date="2018-09" db="EMBL/GenBank/DDBJ databases">
        <title>Genomic investigation of the strawberry pathogen Phytophthora fragariae indicates pathogenicity is determined by transcriptional variation in three key races.</title>
        <authorList>
            <person name="Adams T.M."/>
            <person name="Armitage A.D."/>
            <person name="Sobczyk M.K."/>
            <person name="Bates H.J."/>
            <person name="Dunwell J.M."/>
            <person name="Nellist C.F."/>
            <person name="Harrison R.J."/>
        </authorList>
    </citation>
    <scope>NUCLEOTIDE SEQUENCE [LARGE SCALE GENOMIC DNA]</scope>
    <source>
        <strain evidence="5 7">SCRP249</strain>
        <strain evidence="4 9">SCRP324</strain>
        <strain evidence="6 8">SCRP333</strain>
    </source>
</reference>
<protein>
    <recommendedName>
        <fullName evidence="10">WW domain-containing oxidoreductase</fullName>
    </recommendedName>
</protein>
<dbReference type="PRINTS" id="PR00081">
    <property type="entry name" value="GDHRDH"/>
</dbReference>
<keyword evidence="8" id="KW-1185">Reference proteome</keyword>